<sequence length="833" mass="88553">MDTAKPTADTTTPAHDFHYTHRESSPRMFEPGIPMPVSADPTVPDPASVHSSPMDSPRGTSPQAEDQRGSFLHVRSAVPPALLQQLSRSSGISGLFTPYSQASSGPSSPAIADGSEGIDSAEEIAGGELTSEPVPTAPSTEIAAHGREHDVDLDADGDIDPDYEEAVQEPAVIQEDETGEHPPLAAEQVVEQPYTLAVGDPGSIVEVSVEEPSAKPSEENQPIPRELDQSQAEKTGDPGHPIAEPLPTPAASEVDPTAETVNATAEKFDADDVVLPLVPEPVRKRKRTSPPPTTRMTRSRSNNVIPPLIPVAVTRSAKSRGKQKVVEQEPDSNAPSDGEFVGEPSKQATPSEKGLSSVVVSRESSVVSNSTDAFTVMTPSSPITVTMERSSLAAAFQSDGFLRHHHGPLPHALPPPPPPPPPPFPPVTTAPKVIVTPVELPKPRSPSPSPVESVHEAPPAEDGSSEPPHTNGDTADEIPGTMAEPSPVDAPDAALASESELPADVPEAPPAEQITGSEVIPLSQAPSASTSPVTRSQCRFHKISIPVAENDPRMSFVVPGCSLSNRDVMHKQDIKDEGDLTYDEIHRLRADVPSLDINQDIVTKLALLVGGSVDKDAYYLPQPDERVRMRSNTRHPRLSNVENISARNGLSTRRGVRKTTPAASTSASASATASPAYSHLSALTNVDSVSDDESAASRPAPKRRRRVATAPAAVESSAAAGREPQTKTRTSRKVRANPAAPKEDLELPKPDVPENQPEAETAAKRRPGRRRIARDATAYKPEDDTKGDVSEAEAEKNKVGGKKTGTRPRGLKRSRTSEEAQAVEKPKRRKVKQ</sequence>
<feature type="region of interest" description="Disordered" evidence="1">
    <location>
        <begin position="396"/>
        <end position="511"/>
    </location>
</feature>
<feature type="compositionally biased region" description="Pro residues" evidence="1">
    <location>
        <begin position="411"/>
        <end position="428"/>
    </location>
</feature>
<reference evidence="2 3" key="1">
    <citation type="journal article" date="2014" name="PLoS Genet.">
        <title>Analysis of the Phlebiopsis gigantea genome, transcriptome and secretome provides insight into its pioneer colonization strategies of wood.</title>
        <authorList>
            <person name="Hori C."/>
            <person name="Ishida T."/>
            <person name="Igarashi K."/>
            <person name="Samejima M."/>
            <person name="Suzuki H."/>
            <person name="Master E."/>
            <person name="Ferreira P."/>
            <person name="Ruiz-Duenas F.J."/>
            <person name="Held B."/>
            <person name="Canessa P."/>
            <person name="Larrondo L.F."/>
            <person name="Schmoll M."/>
            <person name="Druzhinina I.S."/>
            <person name="Kubicek C.P."/>
            <person name="Gaskell J.A."/>
            <person name="Kersten P."/>
            <person name="St John F."/>
            <person name="Glasner J."/>
            <person name="Sabat G."/>
            <person name="Splinter BonDurant S."/>
            <person name="Syed K."/>
            <person name="Yadav J."/>
            <person name="Mgbeahuruike A.C."/>
            <person name="Kovalchuk A."/>
            <person name="Asiegbu F.O."/>
            <person name="Lackner G."/>
            <person name="Hoffmeister D."/>
            <person name="Rencoret J."/>
            <person name="Gutierrez A."/>
            <person name="Sun H."/>
            <person name="Lindquist E."/>
            <person name="Barry K."/>
            <person name="Riley R."/>
            <person name="Grigoriev I.V."/>
            <person name="Henrissat B."/>
            <person name="Kues U."/>
            <person name="Berka R.M."/>
            <person name="Martinez A.T."/>
            <person name="Covert S.F."/>
            <person name="Blanchette R.A."/>
            <person name="Cullen D."/>
        </authorList>
    </citation>
    <scope>NUCLEOTIDE SEQUENCE [LARGE SCALE GENOMIC DNA]</scope>
    <source>
        <strain evidence="2 3">11061_1 CR5-6</strain>
    </source>
</reference>
<feature type="region of interest" description="Disordered" evidence="1">
    <location>
        <begin position="630"/>
        <end position="833"/>
    </location>
</feature>
<feature type="compositionally biased region" description="Low complexity" evidence="1">
    <location>
        <begin position="708"/>
        <end position="720"/>
    </location>
</feature>
<feature type="compositionally biased region" description="Low complexity" evidence="1">
    <location>
        <begin position="356"/>
        <end position="370"/>
    </location>
</feature>
<protein>
    <submittedName>
        <fullName evidence="2">Uncharacterized protein</fullName>
    </submittedName>
</protein>
<dbReference type="STRING" id="745531.A0A0C3SF02"/>
<feature type="compositionally biased region" description="Polar residues" evidence="1">
    <location>
        <begin position="640"/>
        <end position="651"/>
    </location>
</feature>
<feature type="region of interest" description="Disordered" evidence="1">
    <location>
        <begin position="194"/>
        <end position="377"/>
    </location>
</feature>
<feature type="region of interest" description="Disordered" evidence="1">
    <location>
        <begin position="1"/>
        <end position="76"/>
    </location>
</feature>
<evidence type="ECO:0000256" key="1">
    <source>
        <dbReference type="SAM" id="MobiDB-lite"/>
    </source>
</evidence>
<feature type="compositionally biased region" description="Basic residues" evidence="1">
    <location>
        <begin position="799"/>
        <end position="814"/>
    </location>
</feature>
<feature type="compositionally biased region" description="Polar residues" evidence="1">
    <location>
        <begin position="49"/>
        <end position="64"/>
    </location>
</feature>
<organism evidence="2 3">
    <name type="scientific">Phlebiopsis gigantea (strain 11061_1 CR5-6)</name>
    <name type="common">White-rot fungus</name>
    <name type="synonym">Peniophora gigantea</name>
    <dbReference type="NCBI Taxonomy" id="745531"/>
    <lineage>
        <taxon>Eukaryota</taxon>
        <taxon>Fungi</taxon>
        <taxon>Dikarya</taxon>
        <taxon>Basidiomycota</taxon>
        <taxon>Agaricomycotina</taxon>
        <taxon>Agaricomycetes</taxon>
        <taxon>Polyporales</taxon>
        <taxon>Phanerochaetaceae</taxon>
        <taxon>Phlebiopsis</taxon>
    </lineage>
</organism>
<gene>
    <name evidence="2" type="ORF">PHLGIDRAFT_139205</name>
</gene>
<feature type="compositionally biased region" description="Basic and acidic residues" evidence="1">
    <location>
        <begin position="15"/>
        <end position="25"/>
    </location>
</feature>
<dbReference type="Proteomes" id="UP000053257">
    <property type="component" value="Unassembled WGS sequence"/>
</dbReference>
<dbReference type="EMBL" id="KN840447">
    <property type="protein sequence ID" value="KIP11230.1"/>
    <property type="molecule type" value="Genomic_DNA"/>
</dbReference>
<name>A0A0C3SF02_PHLG1</name>
<keyword evidence="3" id="KW-1185">Reference proteome</keyword>
<feature type="compositionally biased region" description="Low complexity" evidence="1">
    <location>
        <begin position="659"/>
        <end position="676"/>
    </location>
</feature>
<feature type="compositionally biased region" description="Basic and acidic residues" evidence="1">
    <location>
        <begin position="780"/>
        <end position="798"/>
    </location>
</feature>
<feature type="compositionally biased region" description="Basic and acidic residues" evidence="1">
    <location>
        <begin position="741"/>
        <end position="752"/>
    </location>
</feature>
<feature type="region of interest" description="Disordered" evidence="1">
    <location>
        <begin position="92"/>
        <end position="161"/>
    </location>
</feature>
<accession>A0A0C3SF02</accession>
<evidence type="ECO:0000313" key="2">
    <source>
        <dbReference type="EMBL" id="KIP11230.1"/>
    </source>
</evidence>
<feature type="compositionally biased region" description="Polar residues" evidence="1">
    <location>
        <begin position="92"/>
        <end position="107"/>
    </location>
</feature>
<dbReference type="OrthoDB" id="2804229at2759"/>
<dbReference type="AlphaFoldDB" id="A0A0C3SF02"/>
<feature type="compositionally biased region" description="Low complexity" evidence="1">
    <location>
        <begin position="1"/>
        <end position="14"/>
    </location>
</feature>
<proteinExistence type="predicted"/>
<dbReference type="HOGENOM" id="CLU_340681_0_0_1"/>
<feature type="compositionally biased region" description="Basic and acidic residues" evidence="1">
    <location>
        <begin position="815"/>
        <end position="825"/>
    </location>
</feature>
<evidence type="ECO:0000313" key="3">
    <source>
        <dbReference type="Proteomes" id="UP000053257"/>
    </source>
</evidence>